<protein>
    <submittedName>
        <fullName evidence="1">Uncharacterized protein</fullName>
    </submittedName>
</protein>
<comment type="caution">
    <text evidence="1">The sequence shown here is derived from an EMBL/GenBank/DDBJ whole genome shotgun (WGS) entry which is preliminary data.</text>
</comment>
<reference evidence="1 2" key="1">
    <citation type="submission" date="2018-12" db="EMBL/GenBank/DDBJ databases">
        <title>Lysinibacillus antri sp. nov., isolated from a cave soil.</title>
        <authorList>
            <person name="Narsing Rao M.P."/>
            <person name="Zhang H."/>
            <person name="Dong Z.-Y."/>
            <person name="Niu X.-K."/>
            <person name="Zhang K."/>
            <person name="Fang B.-Z."/>
            <person name="Kang Y.-Q."/>
            <person name="Xiao M."/>
            <person name="Li W.-J."/>
        </authorList>
    </citation>
    <scope>NUCLEOTIDE SEQUENCE [LARGE SCALE GENOMIC DNA]</scope>
    <source>
        <strain evidence="1 2">SYSU K30002</strain>
    </source>
</reference>
<evidence type="ECO:0000313" key="1">
    <source>
        <dbReference type="EMBL" id="RUL51119.1"/>
    </source>
</evidence>
<organism evidence="1 2">
    <name type="scientific">Lysinibacillus antri</name>
    <dbReference type="NCBI Taxonomy" id="2498145"/>
    <lineage>
        <taxon>Bacteria</taxon>
        <taxon>Bacillati</taxon>
        <taxon>Bacillota</taxon>
        <taxon>Bacilli</taxon>
        <taxon>Bacillales</taxon>
        <taxon>Bacillaceae</taxon>
        <taxon>Lysinibacillus</taxon>
    </lineage>
</organism>
<dbReference type="AlphaFoldDB" id="A0A432LAN8"/>
<proteinExistence type="predicted"/>
<accession>A0A432LAN8</accession>
<dbReference type="RefSeq" id="WP_126659608.1">
    <property type="nucleotide sequence ID" value="NZ_RYYR01000017.1"/>
</dbReference>
<name>A0A432LAN8_9BACI</name>
<keyword evidence="2" id="KW-1185">Reference proteome</keyword>
<dbReference type="EMBL" id="RYYR01000017">
    <property type="protein sequence ID" value="RUL51119.1"/>
    <property type="molecule type" value="Genomic_DNA"/>
</dbReference>
<evidence type="ECO:0000313" key="2">
    <source>
        <dbReference type="Proteomes" id="UP000287910"/>
    </source>
</evidence>
<sequence>MSNNQQKLREKYEHEIREINYILKNLEEGRIYGLGSNVDRSAGSLQTNISKLRERLNDLFYKVENNKPSDSETLQEAFNKFID</sequence>
<gene>
    <name evidence="1" type="ORF">EK386_12995</name>
</gene>
<dbReference type="Proteomes" id="UP000287910">
    <property type="component" value="Unassembled WGS sequence"/>
</dbReference>